<evidence type="ECO:0000259" key="1">
    <source>
        <dbReference type="SMART" id="SM00953"/>
    </source>
</evidence>
<evidence type="ECO:0000313" key="2">
    <source>
        <dbReference type="EMBL" id="MCG5075102.1"/>
    </source>
</evidence>
<protein>
    <submittedName>
        <fullName evidence="2">RES domain-containing protein</fullName>
    </submittedName>
</protein>
<sequence length="163" mass="17896">MRIFRIADRRHPVWNGTGAMLVGARFNSPGRPVIYGALTFAGAMLEVLVHARIGKVPKTHVWVEAQVPDSVAVETHTAKTLPDGWDGPSMEVAREFGNRWLDECRSAILIVPSVVARAEANALVNPTHPDAARIAVSEPQPVLWHERLFVLPAEDASGKSERH</sequence>
<name>A0A9X1RSB9_9BURK</name>
<dbReference type="AlphaFoldDB" id="A0A9X1RSB9"/>
<keyword evidence="3" id="KW-1185">Reference proteome</keyword>
<accession>A0A9X1RSB9</accession>
<feature type="domain" description="RES" evidence="1">
    <location>
        <begin position="13"/>
        <end position="138"/>
    </location>
</feature>
<dbReference type="EMBL" id="JAKLJA010000013">
    <property type="protein sequence ID" value="MCG5075102.1"/>
    <property type="molecule type" value="Genomic_DNA"/>
</dbReference>
<gene>
    <name evidence="2" type="ORF">L5014_17315</name>
</gene>
<reference evidence="2" key="1">
    <citation type="submission" date="2022-01" db="EMBL/GenBank/DDBJ databases">
        <title>Genome sequence and assembly of Parabukholderia sp. RG36.</title>
        <authorList>
            <person name="Chhetri G."/>
        </authorList>
    </citation>
    <scope>NUCLEOTIDE SEQUENCE</scope>
    <source>
        <strain evidence="2">RG36</strain>
    </source>
</reference>
<dbReference type="SMART" id="SM00953">
    <property type="entry name" value="RES"/>
    <property type="match status" value="1"/>
</dbReference>
<dbReference type="Proteomes" id="UP001139308">
    <property type="component" value="Unassembled WGS sequence"/>
</dbReference>
<dbReference type="InterPro" id="IPR014914">
    <property type="entry name" value="RES_dom"/>
</dbReference>
<comment type="caution">
    <text evidence="2">The sequence shown here is derived from an EMBL/GenBank/DDBJ whole genome shotgun (WGS) entry which is preliminary data.</text>
</comment>
<dbReference type="RefSeq" id="WP_238464958.1">
    <property type="nucleotide sequence ID" value="NZ_JAKLJA010000013.1"/>
</dbReference>
<evidence type="ECO:0000313" key="3">
    <source>
        <dbReference type="Proteomes" id="UP001139308"/>
    </source>
</evidence>
<organism evidence="2 3">
    <name type="scientific">Paraburkholderia tagetis</name>
    <dbReference type="NCBI Taxonomy" id="2913261"/>
    <lineage>
        <taxon>Bacteria</taxon>
        <taxon>Pseudomonadati</taxon>
        <taxon>Pseudomonadota</taxon>
        <taxon>Betaproteobacteria</taxon>
        <taxon>Burkholderiales</taxon>
        <taxon>Burkholderiaceae</taxon>
        <taxon>Paraburkholderia</taxon>
    </lineage>
</organism>
<proteinExistence type="predicted"/>
<dbReference type="Pfam" id="PF08808">
    <property type="entry name" value="RES"/>
    <property type="match status" value="1"/>
</dbReference>